<dbReference type="SMART" id="SM00499">
    <property type="entry name" value="AAI"/>
    <property type="match status" value="1"/>
</dbReference>
<evidence type="ECO:0000313" key="8">
    <source>
        <dbReference type="EMBL" id="KAL0914339.1"/>
    </source>
</evidence>
<dbReference type="Proteomes" id="UP001552299">
    <property type="component" value="Unassembled WGS sequence"/>
</dbReference>
<accession>A0ABD0UNU0</accession>
<dbReference type="InterPro" id="IPR036312">
    <property type="entry name" value="Bifun_inhib/LTP/seed_sf"/>
</dbReference>
<feature type="compositionally biased region" description="Polar residues" evidence="5">
    <location>
        <begin position="130"/>
        <end position="152"/>
    </location>
</feature>
<keyword evidence="9" id="KW-1185">Reference proteome</keyword>
<organism evidence="8 9">
    <name type="scientific">Dendrobium thyrsiflorum</name>
    <name type="common">Pinecone-like raceme dendrobium</name>
    <name type="synonym">Orchid</name>
    <dbReference type="NCBI Taxonomy" id="117978"/>
    <lineage>
        <taxon>Eukaryota</taxon>
        <taxon>Viridiplantae</taxon>
        <taxon>Streptophyta</taxon>
        <taxon>Embryophyta</taxon>
        <taxon>Tracheophyta</taxon>
        <taxon>Spermatophyta</taxon>
        <taxon>Magnoliopsida</taxon>
        <taxon>Liliopsida</taxon>
        <taxon>Asparagales</taxon>
        <taxon>Orchidaceae</taxon>
        <taxon>Epidendroideae</taxon>
        <taxon>Malaxideae</taxon>
        <taxon>Dendrobiinae</taxon>
        <taxon>Dendrobium</taxon>
    </lineage>
</organism>
<dbReference type="Pfam" id="PF14368">
    <property type="entry name" value="LTP_2"/>
    <property type="match status" value="1"/>
</dbReference>
<keyword evidence="4" id="KW-0325">Glycoprotein</keyword>
<evidence type="ECO:0000256" key="3">
    <source>
        <dbReference type="ARBA" id="ARBA00023157"/>
    </source>
</evidence>
<feature type="region of interest" description="Disordered" evidence="5">
    <location>
        <begin position="109"/>
        <end position="159"/>
    </location>
</feature>
<dbReference type="InterPro" id="IPR043325">
    <property type="entry name" value="LTSS"/>
</dbReference>
<dbReference type="PANTHER" id="PTHR33044">
    <property type="entry name" value="BIFUNCTIONAL INHIBITOR/LIPID-TRANSFER PROTEIN/SEED STORAGE 2S ALBUMIN SUPERFAMILY PROTEIN-RELATED"/>
    <property type="match status" value="1"/>
</dbReference>
<dbReference type="EMBL" id="JANQDX010000012">
    <property type="protein sequence ID" value="KAL0914339.1"/>
    <property type="molecule type" value="Genomic_DNA"/>
</dbReference>
<dbReference type="InterPro" id="IPR016140">
    <property type="entry name" value="Bifunc_inhib/LTP/seed_store"/>
</dbReference>
<feature type="compositionally biased region" description="Low complexity" evidence="5">
    <location>
        <begin position="110"/>
        <end position="122"/>
    </location>
</feature>
<dbReference type="Gene3D" id="1.10.110.10">
    <property type="entry name" value="Plant lipid-transfer and hydrophobic proteins"/>
    <property type="match status" value="1"/>
</dbReference>
<keyword evidence="3" id="KW-1015">Disulfide bond</keyword>
<gene>
    <name evidence="8" type="ORF">M5K25_014680</name>
</gene>
<evidence type="ECO:0000313" key="9">
    <source>
        <dbReference type="Proteomes" id="UP001552299"/>
    </source>
</evidence>
<dbReference type="SUPFAM" id="SSF47699">
    <property type="entry name" value="Bifunctional inhibitor/lipid-transfer protein/seed storage 2S albumin"/>
    <property type="match status" value="1"/>
</dbReference>
<evidence type="ECO:0000256" key="5">
    <source>
        <dbReference type="SAM" id="MobiDB-lite"/>
    </source>
</evidence>
<protein>
    <recommendedName>
        <fullName evidence="7">Bifunctional inhibitor/plant lipid transfer protein/seed storage helical domain-containing protein</fullName>
    </recommendedName>
</protein>
<evidence type="ECO:0000256" key="6">
    <source>
        <dbReference type="SAM" id="SignalP"/>
    </source>
</evidence>
<name>A0ABD0UNU0_DENTH</name>
<feature type="domain" description="Bifunctional inhibitor/plant lipid transfer protein/seed storage helical" evidence="7">
    <location>
        <begin position="30"/>
        <end position="108"/>
    </location>
</feature>
<dbReference type="CDD" id="cd00010">
    <property type="entry name" value="AAI_LTSS"/>
    <property type="match status" value="1"/>
</dbReference>
<feature type="signal peptide" evidence="6">
    <location>
        <begin position="1"/>
        <end position="26"/>
    </location>
</feature>
<sequence>MAGKVFENSFVAVLMVTAMCFVHSSAQVGCMPAITSLSPCLGFITSNSITPSDSCCTQVAAVVKTQAQCLCSFLGSSTATQLGMIVNQAQALSLPGACKIDNPLANQCNAASSSQTPAAQSPEGALAPASQDTPNDQTPTNASSPSSLTTIPAGSGKAGESSAAEASANFMPFVFFLPLLASILPAF</sequence>
<proteinExistence type="inferred from homology"/>
<evidence type="ECO:0000256" key="1">
    <source>
        <dbReference type="ARBA" id="ARBA00009748"/>
    </source>
</evidence>
<comment type="similarity">
    <text evidence="1">Belongs to the plant LTP family.</text>
</comment>
<evidence type="ECO:0000256" key="4">
    <source>
        <dbReference type="ARBA" id="ARBA00023180"/>
    </source>
</evidence>
<reference evidence="8 9" key="1">
    <citation type="journal article" date="2024" name="Plant Biotechnol. J.">
        <title>Dendrobium thyrsiflorum genome and its molecular insights into genes involved in important horticultural traits.</title>
        <authorList>
            <person name="Chen B."/>
            <person name="Wang J.Y."/>
            <person name="Zheng P.J."/>
            <person name="Li K.L."/>
            <person name="Liang Y.M."/>
            <person name="Chen X.F."/>
            <person name="Zhang C."/>
            <person name="Zhao X."/>
            <person name="He X."/>
            <person name="Zhang G.Q."/>
            <person name="Liu Z.J."/>
            <person name="Xu Q."/>
        </authorList>
    </citation>
    <scope>NUCLEOTIDE SEQUENCE [LARGE SCALE GENOMIC DNA]</scope>
    <source>
        <strain evidence="8">GZMU011</strain>
    </source>
</reference>
<evidence type="ECO:0000256" key="2">
    <source>
        <dbReference type="ARBA" id="ARBA00022729"/>
    </source>
</evidence>
<feature type="chain" id="PRO_5044815009" description="Bifunctional inhibitor/plant lipid transfer protein/seed storage helical domain-containing protein" evidence="6">
    <location>
        <begin position="27"/>
        <end position="187"/>
    </location>
</feature>
<keyword evidence="2 6" id="KW-0732">Signal</keyword>
<evidence type="ECO:0000259" key="7">
    <source>
        <dbReference type="SMART" id="SM00499"/>
    </source>
</evidence>
<comment type="caution">
    <text evidence="8">The sequence shown here is derived from an EMBL/GenBank/DDBJ whole genome shotgun (WGS) entry which is preliminary data.</text>
</comment>
<dbReference type="AlphaFoldDB" id="A0ABD0UNU0"/>